<proteinExistence type="predicted"/>
<name>A0AAV7QW90_PLEWA</name>
<protein>
    <submittedName>
        <fullName evidence="1">Uncharacterized protein</fullName>
    </submittedName>
</protein>
<comment type="caution">
    <text evidence="1">The sequence shown here is derived from an EMBL/GenBank/DDBJ whole genome shotgun (WGS) entry which is preliminary data.</text>
</comment>
<evidence type="ECO:0000313" key="2">
    <source>
        <dbReference type="Proteomes" id="UP001066276"/>
    </source>
</evidence>
<organism evidence="1 2">
    <name type="scientific">Pleurodeles waltl</name>
    <name type="common">Iberian ribbed newt</name>
    <dbReference type="NCBI Taxonomy" id="8319"/>
    <lineage>
        <taxon>Eukaryota</taxon>
        <taxon>Metazoa</taxon>
        <taxon>Chordata</taxon>
        <taxon>Craniata</taxon>
        <taxon>Vertebrata</taxon>
        <taxon>Euteleostomi</taxon>
        <taxon>Amphibia</taxon>
        <taxon>Batrachia</taxon>
        <taxon>Caudata</taxon>
        <taxon>Salamandroidea</taxon>
        <taxon>Salamandridae</taxon>
        <taxon>Pleurodelinae</taxon>
        <taxon>Pleurodeles</taxon>
    </lineage>
</organism>
<keyword evidence="2" id="KW-1185">Reference proteome</keyword>
<accession>A0AAV7QW90</accession>
<sequence>MEWATFKTVLRDRCIAEAMGIRHTLLRETLAVEAKLMKEEVKPVEGRGTMETVLQAKEQVAFLVERLRCHDYRNDMIKTNAT</sequence>
<dbReference type="EMBL" id="JANPWB010000010">
    <property type="protein sequence ID" value="KAJ1144801.1"/>
    <property type="molecule type" value="Genomic_DNA"/>
</dbReference>
<evidence type="ECO:0000313" key="1">
    <source>
        <dbReference type="EMBL" id="KAJ1144801.1"/>
    </source>
</evidence>
<dbReference type="Proteomes" id="UP001066276">
    <property type="component" value="Chromosome 6"/>
</dbReference>
<gene>
    <name evidence="1" type="ORF">NDU88_011096</name>
</gene>
<dbReference type="AlphaFoldDB" id="A0AAV7QW90"/>
<reference evidence="1" key="1">
    <citation type="journal article" date="2022" name="bioRxiv">
        <title>Sequencing and chromosome-scale assembly of the giantPleurodeles waltlgenome.</title>
        <authorList>
            <person name="Brown T."/>
            <person name="Elewa A."/>
            <person name="Iarovenko S."/>
            <person name="Subramanian E."/>
            <person name="Araus A.J."/>
            <person name="Petzold A."/>
            <person name="Susuki M."/>
            <person name="Suzuki K.-i.T."/>
            <person name="Hayashi T."/>
            <person name="Toyoda A."/>
            <person name="Oliveira C."/>
            <person name="Osipova E."/>
            <person name="Leigh N.D."/>
            <person name="Simon A."/>
            <person name="Yun M.H."/>
        </authorList>
    </citation>
    <scope>NUCLEOTIDE SEQUENCE</scope>
    <source>
        <strain evidence="1">20211129_DDA</strain>
        <tissue evidence="1">Liver</tissue>
    </source>
</reference>